<evidence type="ECO:0000313" key="8">
    <source>
        <dbReference type="EMBL" id="MDX5986147.1"/>
    </source>
</evidence>
<evidence type="ECO:0000256" key="1">
    <source>
        <dbReference type="ARBA" id="ARBA00004167"/>
    </source>
</evidence>
<keyword evidence="2 6" id="KW-0812">Transmembrane</keyword>
<gene>
    <name evidence="8" type="ORF">SIL82_17960</name>
</gene>
<dbReference type="InterPro" id="IPR007430">
    <property type="entry name" value="VirB8"/>
</dbReference>
<feature type="region of interest" description="Disordered" evidence="5">
    <location>
        <begin position="225"/>
        <end position="244"/>
    </location>
</feature>
<dbReference type="EMBL" id="JAWXXV010000001">
    <property type="protein sequence ID" value="MDX5986147.1"/>
    <property type="molecule type" value="Genomic_DNA"/>
</dbReference>
<dbReference type="Gene3D" id="3.10.450.230">
    <property type="entry name" value="VirB8 protein"/>
    <property type="match status" value="1"/>
</dbReference>
<evidence type="ECO:0000313" key="9">
    <source>
        <dbReference type="Proteomes" id="UP001279660"/>
    </source>
</evidence>
<evidence type="ECO:0000256" key="4">
    <source>
        <dbReference type="ARBA" id="ARBA00023136"/>
    </source>
</evidence>
<name>A0ABU4PQQ8_9SPHN</name>
<dbReference type="Proteomes" id="UP001279660">
    <property type="component" value="Unassembled WGS sequence"/>
</dbReference>
<dbReference type="CDD" id="cd16424">
    <property type="entry name" value="VirB8"/>
    <property type="match status" value="1"/>
</dbReference>
<keyword evidence="4 6" id="KW-0472">Membrane</keyword>
<evidence type="ECO:0000259" key="7">
    <source>
        <dbReference type="Pfam" id="PF04335"/>
    </source>
</evidence>
<feature type="transmembrane region" description="Helical" evidence="6">
    <location>
        <begin position="36"/>
        <end position="58"/>
    </location>
</feature>
<sequence length="244" mass="26656">MHQATPEPAFTRILQQRPDSWGDDLIARAEAARRRALMLAGVAALIAVLEAVALAGLAPLKTVVPYTILVDRQSGYAETIKGLAPGALTQDNAIAQAAIVQYVIARETFDASDLRANYEKTALWSDGPMRAAYRHLFQKGNPDSPLTRYPATTIVSTTVKSVTMPRAGSATVRFDTIRHDQGAAGGERRSWTAVIDYRFSGAPMRMEDRFVNPLGFQVTHYRRDAEDTAPTPVQFDSALGVPTR</sequence>
<organism evidence="8 9">
    <name type="scientific">Sphingomonas echinoides</name>
    <dbReference type="NCBI Taxonomy" id="59803"/>
    <lineage>
        <taxon>Bacteria</taxon>
        <taxon>Pseudomonadati</taxon>
        <taxon>Pseudomonadota</taxon>
        <taxon>Alphaproteobacteria</taxon>
        <taxon>Sphingomonadales</taxon>
        <taxon>Sphingomonadaceae</taxon>
        <taxon>Sphingomonas</taxon>
    </lineage>
</organism>
<keyword evidence="9" id="KW-1185">Reference proteome</keyword>
<dbReference type="PIRSF" id="PIRSF003299">
    <property type="entry name" value="VirB8_PtlE"/>
    <property type="match status" value="1"/>
</dbReference>
<dbReference type="SUPFAM" id="SSF54427">
    <property type="entry name" value="NTF2-like"/>
    <property type="match status" value="1"/>
</dbReference>
<proteinExistence type="predicted"/>
<dbReference type="InterPro" id="IPR032710">
    <property type="entry name" value="NTF2-like_dom_sf"/>
</dbReference>
<keyword evidence="3 6" id="KW-1133">Transmembrane helix</keyword>
<dbReference type="Pfam" id="PF04335">
    <property type="entry name" value="VirB8"/>
    <property type="match status" value="1"/>
</dbReference>
<comment type="subcellular location">
    <subcellularLocation>
        <location evidence="1">Membrane</location>
        <topology evidence="1">Single-pass membrane protein</topology>
    </subcellularLocation>
</comment>
<accession>A0ABU4PQQ8</accession>
<evidence type="ECO:0000256" key="5">
    <source>
        <dbReference type="SAM" id="MobiDB-lite"/>
    </source>
</evidence>
<evidence type="ECO:0000256" key="3">
    <source>
        <dbReference type="ARBA" id="ARBA00022989"/>
    </source>
</evidence>
<comment type="caution">
    <text evidence="8">The sequence shown here is derived from an EMBL/GenBank/DDBJ whole genome shotgun (WGS) entry which is preliminary data.</text>
</comment>
<evidence type="ECO:0000256" key="2">
    <source>
        <dbReference type="ARBA" id="ARBA00022692"/>
    </source>
</evidence>
<dbReference type="InterPro" id="IPR026264">
    <property type="entry name" value="VirB8/PtlE"/>
</dbReference>
<protein>
    <submittedName>
        <fullName evidence="8">Type IV secretion system protein</fullName>
    </submittedName>
</protein>
<reference evidence="8 9" key="1">
    <citation type="submission" date="2023-11" db="EMBL/GenBank/DDBJ databases">
        <title>MicrobeMod: A computational toolkit for identifying prokaryotic methylation and restriction-modification with nanopore sequencing.</title>
        <authorList>
            <person name="Crits-Christoph A."/>
            <person name="Kang S.C."/>
            <person name="Lee H."/>
            <person name="Ostrov N."/>
        </authorList>
    </citation>
    <scope>NUCLEOTIDE SEQUENCE [LARGE SCALE GENOMIC DNA]</scope>
    <source>
        <strain evidence="8 9">ATCC 14820</strain>
    </source>
</reference>
<dbReference type="RefSeq" id="WP_010406680.1">
    <property type="nucleotide sequence ID" value="NZ_JAWXXV010000001.1"/>
</dbReference>
<evidence type="ECO:0000256" key="6">
    <source>
        <dbReference type="SAM" id="Phobius"/>
    </source>
</evidence>
<feature type="domain" description="Bacterial virulence protein VirB8" evidence="7">
    <location>
        <begin position="19"/>
        <end position="226"/>
    </location>
</feature>